<evidence type="ECO:0000313" key="7">
    <source>
        <dbReference type="Proteomes" id="UP000008631"/>
    </source>
</evidence>
<dbReference type="Pfam" id="PF25989">
    <property type="entry name" value="YknX_C"/>
    <property type="match status" value="1"/>
</dbReference>
<evidence type="ECO:0000256" key="1">
    <source>
        <dbReference type="ARBA" id="ARBA00009477"/>
    </source>
</evidence>
<dbReference type="Gene3D" id="2.40.30.170">
    <property type="match status" value="1"/>
</dbReference>
<dbReference type="HOGENOM" id="CLU_018816_1_2_0"/>
<protein>
    <submittedName>
        <fullName evidence="6">Efflux transporter, RND family, MFP subunit</fullName>
    </submittedName>
</protein>
<feature type="domain" description="YknX-like C-terminal permuted SH3-like" evidence="5">
    <location>
        <begin position="421"/>
        <end position="486"/>
    </location>
</feature>
<dbReference type="Gene3D" id="2.40.420.20">
    <property type="match status" value="1"/>
</dbReference>
<dbReference type="Gene3D" id="2.40.50.100">
    <property type="match status" value="2"/>
</dbReference>
<reference evidence="6 7" key="2">
    <citation type="journal article" date="2011" name="Stand. Genomic Sci.">
        <title>Complete genome sequence of Isosphaera pallida type strain (IS1B).</title>
        <authorList>
            <consortium name="US DOE Joint Genome Institute (JGI-PGF)"/>
            <person name="Goker M."/>
            <person name="Cleland D."/>
            <person name="Saunders E."/>
            <person name="Lapidus A."/>
            <person name="Nolan M."/>
            <person name="Lucas S."/>
            <person name="Hammon N."/>
            <person name="Deshpande S."/>
            <person name="Cheng J.F."/>
            <person name="Tapia R."/>
            <person name="Han C."/>
            <person name="Goodwin L."/>
            <person name="Pitluck S."/>
            <person name="Liolios K."/>
            <person name="Pagani I."/>
            <person name="Ivanova N."/>
            <person name="Mavromatis K."/>
            <person name="Pati A."/>
            <person name="Chen A."/>
            <person name="Palaniappan K."/>
            <person name="Land M."/>
            <person name="Hauser L."/>
            <person name="Chang Y.J."/>
            <person name="Jeffries C.D."/>
            <person name="Detter J.C."/>
            <person name="Beck B."/>
            <person name="Woyke T."/>
            <person name="Bristow J."/>
            <person name="Eisen J.A."/>
            <person name="Markowitz V."/>
            <person name="Hugenholtz P."/>
            <person name="Kyrpides N.C."/>
            <person name="Klenk H.P."/>
        </authorList>
    </citation>
    <scope>NUCLEOTIDE SEQUENCE [LARGE SCALE GENOMIC DNA]</scope>
    <source>
        <strain evidence="7">ATCC 43644 / DSM 9630 / IS1B</strain>
    </source>
</reference>
<dbReference type="Proteomes" id="UP000008631">
    <property type="component" value="Chromosome"/>
</dbReference>
<evidence type="ECO:0000256" key="2">
    <source>
        <dbReference type="SAM" id="Coils"/>
    </source>
</evidence>
<evidence type="ECO:0000259" key="4">
    <source>
        <dbReference type="Pfam" id="PF25954"/>
    </source>
</evidence>
<reference key="1">
    <citation type="submission" date="2010-11" db="EMBL/GenBank/DDBJ databases">
        <title>The complete sequence of chromosome of Isophaera pallida ATCC 43644.</title>
        <authorList>
            <consortium name="US DOE Joint Genome Institute (JGI-PGF)"/>
            <person name="Lucas S."/>
            <person name="Copeland A."/>
            <person name="Lapidus A."/>
            <person name="Bruce D."/>
            <person name="Goodwin L."/>
            <person name="Pitluck S."/>
            <person name="Kyrpides N."/>
            <person name="Mavromatis K."/>
            <person name="Pagani I."/>
            <person name="Ivanova N."/>
            <person name="Saunders E."/>
            <person name="Brettin T."/>
            <person name="Detter J.C."/>
            <person name="Han C."/>
            <person name="Tapia R."/>
            <person name="Land M."/>
            <person name="Hauser L."/>
            <person name="Markowitz V."/>
            <person name="Cheng J.-F."/>
            <person name="Hugenholtz P."/>
            <person name="Woyke T."/>
            <person name="Wu D."/>
            <person name="Eisen J.A."/>
        </authorList>
    </citation>
    <scope>NUCLEOTIDE SEQUENCE</scope>
    <source>
        <strain>ATCC 43644</strain>
    </source>
</reference>
<dbReference type="KEGG" id="ipa:Isop_0309"/>
<evidence type="ECO:0000259" key="5">
    <source>
        <dbReference type="Pfam" id="PF25989"/>
    </source>
</evidence>
<gene>
    <name evidence="6" type="ordered locus">Isop_0309</name>
</gene>
<dbReference type="SUPFAM" id="SSF111369">
    <property type="entry name" value="HlyD-like secretion proteins"/>
    <property type="match status" value="2"/>
</dbReference>
<name>E8QX71_ISOPI</name>
<dbReference type="InterPro" id="IPR058637">
    <property type="entry name" value="YknX-like_C"/>
</dbReference>
<dbReference type="GO" id="GO:1990281">
    <property type="term" value="C:efflux pump complex"/>
    <property type="evidence" value="ECO:0007669"/>
    <property type="project" value="TreeGrafter"/>
</dbReference>
<dbReference type="PANTHER" id="PTHR30469">
    <property type="entry name" value="MULTIDRUG RESISTANCE PROTEIN MDTA"/>
    <property type="match status" value="1"/>
</dbReference>
<dbReference type="EMBL" id="CP002353">
    <property type="protein sequence ID" value="ADV60904.1"/>
    <property type="molecule type" value="Genomic_DNA"/>
</dbReference>
<dbReference type="AlphaFoldDB" id="E8QX71"/>
<dbReference type="InterPro" id="IPR006143">
    <property type="entry name" value="RND_pump_MFP"/>
</dbReference>
<dbReference type="OrthoDB" id="263506at2"/>
<feature type="coiled-coil region" evidence="2">
    <location>
        <begin position="167"/>
        <end position="208"/>
    </location>
</feature>
<dbReference type="Gene3D" id="1.10.287.470">
    <property type="entry name" value="Helix hairpin bin"/>
    <property type="match status" value="2"/>
</dbReference>
<sequence>MTWLRWVGGCLALGVWLTSIGCNDGLISDLPSEPTGTTEARTPDLEPTPSSKGDAREDAEEASAFRSDVAVVDAKEEVSASPPPEPQPGESRLHVPVVGLRPGTIRRVVTRRGEIQASQLTSLHARIAGLVRVASHEAGESVRAGTVLAELEAPELDADLQYRRAEVDRARARTRQAEAALAVAEAAIHRAQAELAQVRASIRRADAEVERGRTQFQRIDQLAKESVLTAGLRDESLNRYMLAQAARREIDARLSSAEAALAQARAERDKAQADLAAAQADITVAEAEIARAQVLERHRRIVAPHDGILLERRVEPGQTTLPGDTGEPLFILARNDRVRAVVVVPEDVAALMNVGQEAEIRPPTVEERYVAGKVSRLSGPLDPINPTWRVEIDLANPDHLLQPGQVVSVTVILDERTDVPTLPRVAVAGRGESAFCFVAEDGLARLRRIRTGLADDERVEVLAGLDVSDRIIVVDPATLSDGQPIHAVNLP</sequence>
<dbReference type="eggNOG" id="COG0845">
    <property type="taxonomic scope" value="Bacteria"/>
</dbReference>
<dbReference type="PANTHER" id="PTHR30469:SF37">
    <property type="entry name" value="RAGD PROTEIN"/>
    <property type="match status" value="1"/>
</dbReference>
<dbReference type="GO" id="GO:0015562">
    <property type="term" value="F:efflux transmembrane transporter activity"/>
    <property type="evidence" value="ECO:0007669"/>
    <property type="project" value="TreeGrafter"/>
</dbReference>
<keyword evidence="7" id="KW-1185">Reference proteome</keyword>
<dbReference type="Pfam" id="PF25954">
    <property type="entry name" value="Beta-barrel_RND_2"/>
    <property type="match status" value="1"/>
</dbReference>
<dbReference type="STRING" id="575540.Isop_0309"/>
<feature type="domain" description="CusB-like beta-barrel" evidence="4">
    <location>
        <begin position="341"/>
        <end position="411"/>
    </location>
</feature>
<feature type="coiled-coil region" evidence="2">
    <location>
        <begin position="247"/>
        <end position="295"/>
    </location>
</feature>
<feature type="region of interest" description="Disordered" evidence="3">
    <location>
        <begin position="30"/>
        <end position="94"/>
    </location>
</feature>
<dbReference type="NCBIfam" id="TIGR01730">
    <property type="entry name" value="RND_mfp"/>
    <property type="match status" value="1"/>
</dbReference>
<evidence type="ECO:0000256" key="3">
    <source>
        <dbReference type="SAM" id="MobiDB-lite"/>
    </source>
</evidence>
<dbReference type="PROSITE" id="PS51257">
    <property type="entry name" value="PROKAR_LIPOPROTEIN"/>
    <property type="match status" value="1"/>
</dbReference>
<keyword evidence="2" id="KW-0175">Coiled coil</keyword>
<dbReference type="InParanoid" id="E8QX71"/>
<comment type="similarity">
    <text evidence="1">Belongs to the membrane fusion protein (MFP) (TC 8.A.1) family.</text>
</comment>
<proteinExistence type="inferred from homology"/>
<evidence type="ECO:0000313" key="6">
    <source>
        <dbReference type="EMBL" id="ADV60904.1"/>
    </source>
</evidence>
<accession>E8QX71</accession>
<dbReference type="RefSeq" id="WP_013563193.1">
    <property type="nucleotide sequence ID" value="NC_014962.1"/>
</dbReference>
<dbReference type="InterPro" id="IPR058792">
    <property type="entry name" value="Beta-barrel_RND_2"/>
</dbReference>
<organism evidence="6 7">
    <name type="scientific">Isosphaera pallida (strain ATCC 43644 / DSM 9630 / IS1B)</name>
    <dbReference type="NCBI Taxonomy" id="575540"/>
    <lineage>
        <taxon>Bacteria</taxon>
        <taxon>Pseudomonadati</taxon>
        <taxon>Planctomycetota</taxon>
        <taxon>Planctomycetia</taxon>
        <taxon>Isosphaerales</taxon>
        <taxon>Isosphaeraceae</taxon>
        <taxon>Isosphaera</taxon>
    </lineage>
</organism>